<evidence type="ECO:0000256" key="2">
    <source>
        <dbReference type="ARBA" id="ARBA00023002"/>
    </source>
</evidence>
<dbReference type="PRINTS" id="PR00080">
    <property type="entry name" value="SDRFAMILY"/>
</dbReference>
<evidence type="ECO:0000256" key="1">
    <source>
        <dbReference type="ARBA" id="ARBA00006484"/>
    </source>
</evidence>
<dbReference type="GO" id="GO:0016616">
    <property type="term" value="F:oxidoreductase activity, acting on the CH-OH group of donors, NAD or NADP as acceptor"/>
    <property type="evidence" value="ECO:0007669"/>
    <property type="project" value="TreeGrafter"/>
</dbReference>
<dbReference type="PROSITE" id="PS00061">
    <property type="entry name" value="ADH_SHORT"/>
    <property type="match status" value="1"/>
</dbReference>
<comment type="similarity">
    <text evidence="1">Belongs to the short-chain dehydrogenases/reductases (SDR) family.</text>
</comment>
<dbReference type="PANTHER" id="PTHR42760">
    <property type="entry name" value="SHORT-CHAIN DEHYDROGENASES/REDUCTASES FAMILY MEMBER"/>
    <property type="match status" value="1"/>
</dbReference>
<dbReference type="PANTHER" id="PTHR42760:SF133">
    <property type="entry name" value="3-OXOACYL-[ACYL-CARRIER-PROTEIN] REDUCTASE"/>
    <property type="match status" value="1"/>
</dbReference>
<dbReference type="SUPFAM" id="SSF51735">
    <property type="entry name" value="NAD(P)-binding Rossmann-fold domains"/>
    <property type="match status" value="1"/>
</dbReference>
<dbReference type="Proteomes" id="UP000272503">
    <property type="component" value="Unassembled WGS sequence"/>
</dbReference>
<accession>A0A3L7ABU9</accession>
<dbReference type="InterPro" id="IPR020904">
    <property type="entry name" value="Sc_DH/Rdtase_CS"/>
</dbReference>
<dbReference type="OrthoDB" id="8959163at2"/>
<dbReference type="NCBIfam" id="NF005095">
    <property type="entry name" value="PRK06523.1"/>
    <property type="match status" value="1"/>
</dbReference>
<dbReference type="FunFam" id="3.40.50.720:FF:000084">
    <property type="entry name" value="Short-chain dehydrogenase reductase"/>
    <property type="match status" value="1"/>
</dbReference>
<dbReference type="PRINTS" id="PR00081">
    <property type="entry name" value="GDHRDH"/>
</dbReference>
<organism evidence="3 4">
    <name type="scientific">Mycetocola tolaasinivorans</name>
    <dbReference type="NCBI Taxonomy" id="76635"/>
    <lineage>
        <taxon>Bacteria</taxon>
        <taxon>Bacillati</taxon>
        <taxon>Actinomycetota</taxon>
        <taxon>Actinomycetes</taxon>
        <taxon>Micrococcales</taxon>
        <taxon>Microbacteriaceae</taxon>
        <taxon>Mycetocola</taxon>
    </lineage>
</organism>
<protein>
    <submittedName>
        <fullName evidence="3">SDR family oxidoreductase</fullName>
    </submittedName>
</protein>
<name>A0A3L7ABU9_9MICO</name>
<dbReference type="InterPro" id="IPR002347">
    <property type="entry name" value="SDR_fam"/>
</dbReference>
<dbReference type="RefSeq" id="WP_121646972.1">
    <property type="nucleotide sequence ID" value="NZ_RCUX01000001.1"/>
</dbReference>
<dbReference type="Gene3D" id="3.40.50.720">
    <property type="entry name" value="NAD(P)-binding Rossmann-like Domain"/>
    <property type="match status" value="1"/>
</dbReference>
<dbReference type="EMBL" id="RCUX01000001">
    <property type="protein sequence ID" value="RLP77879.1"/>
    <property type="molecule type" value="Genomic_DNA"/>
</dbReference>
<dbReference type="InterPro" id="IPR036291">
    <property type="entry name" value="NAD(P)-bd_dom_sf"/>
</dbReference>
<keyword evidence="4" id="KW-1185">Reference proteome</keyword>
<sequence>MTENTPAYPPHLSLAGRHAIVIGGTRGLGAATVQRLADAGARVTVVGRSRPEQSSAERILQLDVTEPDAPTRIAEAVREAGGLDILVHVTGGSNTPGGGHASMTDAHWNDELTLNLLAAVRIDRALIPLLQERGAGAIVHVGSIQGRMPLYDGTLGYAAAKAALRTYSKGLANELAPQRIRVNTVSPGGIQSPGAVALAARLAEAHGIDEEAGMKLMMDSLGGIPDGRFAPPEEIAEVIGFVVSDAAASVLGQDITVDGGTIKTA</sequence>
<dbReference type="AlphaFoldDB" id="A0A3L7ABU9"/>
<reference evidence="3 4" key="1">
    <citation type="submission" date="2018-10" db="EMBL/GenBank/DDBJ databases">
        <authorList>
            <person name="Li J."/>
        </authorList>
    </citation>
    <scope>NUCLEOTIDE SEQUENCE [LARGE SCALE GENOMIC DNA]</scope>
    <source>
        <strain evidence="3 4">IF 016277</strain>
    </source>
</reference>
<gene>
    <name evidence="3" type="ORF">D9V32_00660</name>
</gene>
<keyword evidence="2" id="KW-0560">Oxidoreductase</keyword>
<comment type="caution">
    <text evidence="3">The sequence shown here is derived from an EMBL/GenBank/DDBJ whole genome shotgun (WGS) entry which is preliminary data.</text>
</comment>
<evidence type="ECO:0000313" key="3">
    <source>
        <dbReference type="EMBL" id="RLP77879.1"/>
    </source>
</evidence>
<evidence type="ECO:0000313" key="4">
    <source>
        <dbReference type="Proteomes" id="UP000272503"/>
    </source>
</evidence>
<proteinExistence type="inferred from homology"/>
<dbReference type="Pfam" id="PF13561">
    <property type="entry name" value="adh_short_C2"/>
    <property type="match status" value="1"/>
</dbReference>